<protein>
    <recommendedName>
        <fullName evidence="3">Ash family protein</fullName>
    </recommendedName>
</protein>
<evidence type="ECO:0008006" key="3">
    <source>
        <dbReference type="Google" id="ProtNLM"/>
    </source>
</evidence>
<proteinExistence type="predicted"/>
<feature type="transmembrane region" description="Helical" evidence="1">
    <location>
        <begin position="44"/>
        <end position="64"/>
    </location>
</feature>
<accession>A0A763FXK5</accession>
<dbReference type="AlphaFoldDB" id="A0A763FXK5"/>
<keyword evidence="1" id="KW-1133">Transmembrane helix</keyword>
<gene>
    <name evidence="2" type="ORF">G8140_004346</name>
</gene>
<reference evidence="2" key="1">
    <citation type="journal article" date="2018" name="Genome Biol.">
        <title>SKESA: strategic k-mer extension for scrupulous assemblies.</title>
        <authorList>
            <person name="Souvorov A."/>
            <person name="Agarwala R."/>
            <person name="Lipman D.J."/>
        </authorList>
    </citation>
    <scope>NUCLEOTIDE SEQUENCE</scope>
    <source>
        <strain evidence="2">MA.CK_99/00004105</strain>
    </source>
</reference>
<dbReference type="RefSeq" id="WP_080160642.1">
    <property type="nucleotide sequence ID" value="NZ_CAIZAE010000033.1"/>
</dbReference>
<name>A0A763FXK5_SALER</name>
<organism evidence="2">
    <name type="scientific">Salmonella enterica</name>
    <name type="common">Salmonella choleraesuis</name>
    <dbReference type="NCBI Taxonomy" id="28901"/>
    <lineage>
        <taxon>Bacteria</taxon>
        <taxon>Pseudomonadati</taxon>
        <taxon>Pseudomonadota</taxon>
        <taxon>Gammaproteobacteria</taxon>
        <taxon>Enterobacterales</taxon>
        <taxon>Enterobacteriaceae</taxon>
        <taxon>Salmonella</taxon>
    </lineage>
</organism>
<keyword evidence="1" id="KW-0812">Transmembrane</keyword>
<dbReference type="EMBL" id="DAAYGM010000024">
    <property type="protein sequence ID" value="HAG4103841.1"/>
    <property type="molecule type" value="Genomic_DNA"/>
</dbReference>
<evidence type="ECO:0000313" key="2">
    <source>
        <dbReference type="EMBL" id="HAG4103841.1"/>
    </source>
</evidence>
<sequence>MVGQTGASKDAPVSMRPVRLTLSGSTTREISLSGGGDKHNSSEAALWLLSSTLTAMCFPFLVILTPRLRFPLITTSISQKIPAR</sequence>
<comment type="caution">
    <text evidence="2">The sequence shown here is derived from an EMBL/GenBank/DDBJ whole genome shotgun (WGS) entry which is preliminary data.</text>
</comment>
<evidence type="ECO:0000256" key="1">
    <source>
        <dbReference type="SAM" id="Phobius"/>
    </source>
</evidence>
<keyword evidence="1" id="KW-0472">Membrane</keyword>
<reference evidence="2" key="2">
    <citation type="submission" date="2020-02" db="EMBL/GenBank/DDBJ databases">
        <authorList>
            <consortium name="NCBI Pathogen Detection Project"/>
        </authorList>
    </citation>
    <scope>NUCLEOTIDE SEQUENCE</scope>
    <source>
        <strain evidence="2">MA.CK_99/00004105</strain>
    </source>
</reference>